<feature type="transmembrane region" description="Helical" evidence="9">
    <location>
        <begin position="331"/>
        <end position="350"/>
    </location>
</feature>
<evidence type="ECO:0000256" key="2">
    <source>
        <dbReference type="ARBA" id="ARBA00022676"/>
    </source>
</evidence>
<comment type="caution">
    <text evidence="10">The sequence shown here is derived from an EMBL/GenBank/DDBJ whole genome shotgun (WGS) entry which is preliminary data.</text>
</comment>
<feature type="region of interest" description="Disordered" evidence="8">
    <location>
        <begin position="499"/>
        <end position="527"/>
    </location>
</feature>
<feature type="transmembrane region" description="Helical" evidence="9">
    <location>
        <begin position="12"/>
        <end position="30"/>
    </location>
</feature>
<dbReference type="InterPro" id="IPR049829">
    <property type="entry name" value="MptA/B-like"/>
</dbReference>
<feature type="transmembrane region" description="Helical" evidence="9">
    <location>
        <begin position="257"/>
        <end position="278"/>
    </location>
</feature>
<evidence type="ECO:0000256" key="5">
    <source>
        <dbReference type="ARBA" id="ARBA00022989"/>
    </source>
</evidence>
<feature type="transmembrane region" description="Helical" evidence="9">
    <location>
        <begin position="362"/>
        <end position="382"/>
    </location>
</feature>
<feature type="transmembrane region" description="Helical" evidence="9">
    <location>
        <begin position="290"/>
        <end position="319"/>
    </location>
</feature>
<dbReference type="EMBL" id="BAGZ01000008">
    <property type="protein sequence ID" value="GAB78029.1"/>
    <property type="molecule type" value="Genomic_DNA"/>
</dbReference>
<feature type="transmembrane region" description="Helical" evidence="9">
    <location>
        <begin position="231"/>
        <end position="251"/>
    </location>
</feature>
<dbReference type="Pfam" id="PF26314">
    <property type="entry name" value="MptA_B_family"/>
    <property type="match status" value="1"/>
</dbReference>
<feature type="transmembrane region" description="Helical" evidence="9">
    <location>
        <begin position="59"/>
        <end position="77"/>
    </location>
</feature>
<dbReference type="GO" id="GO:0016020">
    <property type="term" value="C:membrane"/>
    <property type="evidence" value="ECO:0007669"/>
    <property type="project" value="UniProtKB-SubCell"/>
</dbReference>
<feature type="transmembrane region" description="Helical" evidence="9">
    <location>
        <begin position="173"/>
        <end position="196"/>
    </location>
</feature>
<dbReference type="NCBIfam" id="NF038066">
    <property type="entry name" value="MptB"/>
    <property type="match status" value="1"/>
</dbReference>
<keyword evidence="5 9" id="KW-1133">Transmembrane helix</keyword>
<evidence type="ECO:0000313" key="10">
    <source>
        <dbReference type="EMBL" id="GAB78029.1"/>
    </source>
</evidence>
<evidence type="ECO:0000256" key="9">
    <source>
        <dbReference type="SAM" id="Phobius"/>
    </source>
</evidence>
<dbReference type="Proteomes" id="UP000008495">
    <property type="component" value="Unassembled WGS sequence"/>
</dbReference>
<evidence type="ECO:0000256" key="8">
    <source>
        <dbReference type="SAM" id="MobiDB-lite"/>
    </source>
</evidence>
<gene>
    <name evidence="10" type="ORF">AUCHE_08_02730</name>
</gene>
<feature type="transmembrane region" description="Helical" evidence="9">
    <location>
        <begin position="453"/>
        <end position="470"/>
    </location>
</feature>
<feature type="transmembrane region" description="Helical" evidence="9">
    <location>
        <begin position="388"/>
        <end position="409"/>
    </location>
</feature>
<evidence type="ECO:0000256" key="7">
    <source>
        <dbReference type="ARBA" id="ARBA00043987"/>
    </source>
</evidence>
<feature type="transmembrane region" description="Helical" evidence="9">
    <location>
        <begin position="208"/>
        <end position="224"/>
    </location>
</feature>
<dbReference type="GO" id="GO:0016757">
    <property type="term" value="F:glycosyltransferase activity"/>
    <property type="evidence" value="ECO:0007669"/>
    <property type="project" value="UniProtKB-KW"/>
</dbReference>
<feature type="transmembrane region" description="Helical" evidence="9">
    <location>
        <begin position="429"/>
        <end position="447"/>
    </location>
</feature>
<dbReference type="eggNOG" id="ENOG502ZKU6">
    <property type="taxonomic scope" value="Bacteria"/>
</dbReference>
<evidence type="ECO:0000313" key="11">
    <source>
        <dbReference type="Proteomes" id="UP000008495"/>
    </source>
</evidence>
<comment type="similarity">
    <text evidence="7">Belongs to the MptA/B family.</text>
</comment>
<comment type="subcellular location">
    <subcellularLocation>
        <location evidence="1">Membrane</location>
        <topology evidence="1">Multi-pass membrane protein</topology>
    </subcellularLocation>
</comment>
<reference evidence="10 11" key="1">
    <citation type="submission" date="2012-08" db="EMBL/GenBank/DDBJ databases">
        <title>Whole genome shotgun sequence of Austwickia chelonae NBRC 105200.</title>
        <authorList>
            <person name="Yoshida I."/>
            <person name="Hosoyama A."/>
            <person name="Tsuchikane K."/>
            <person name="Katsumata H."/>
            <person name="Ando Y."/>
            <person name="Ohji S."/>
            <person name="Hamada M."/>
            <person name="Tamura T."/>
            <person name="Yamazoe A."/>
            <person name="Yamazaki S."/>
            <person name="Fujita N."/>
        </authorList>
    </citation>
    <scope>NUCLEOTIDE SEQUENCE [LARGE SCALE GENOMIC DNA]</scope>
    <source>
        <strain evidence="10 11">NBRC 105200</strain>
    </source>
</reference>
<keyword evidence="11" id="KW-1185">Reference proteome</keyword>
<dbReference type="STRING" id="100225.SAMN05421595_0545"/>
<evidence type="ECO:0000256" key="6">
    <source>
        <dbReference type="ARBA" id="ARBA00023136"/>
    </source>
</evidence>
<keyword evidence="4 9" id="KW-0812">Transmembrane</keyword>
<evidence type="ECO:0000256" key="3">
    <source>
        <dbReference type="ARBA" id="ARBA00022679"/>
    </source>
</evidence>
<evidence type="ECO:0000256" key="1">
    <source>
        <dbReference type="ARBA" id="ARBA00004141"/>
    </source>
</evidence>
<name>K6VMV8_9MICO</name>
<organism evidence="10 11">
    <name type="scientific">Austwickia chelonae NBRC 105200</name>
    <dbReference type="NCBI Taxonomy" id="1184607"/>
    <lineage>
        <taxon>Bacteria</taxon>
        <taxon>Bacillati</taxon>
        <taxon>Actinomycetota</taxon>
        <taxon>Actinomycetes</taxon>
        <taxon>Micrococcales</taxon>
        <taxon>Dermatophilaceae</taxon>
        <taxon>Austwickia</taxon>
    </lineage>
</organism>
<protein>
    <submittedName>
        <fullName evidence="10">Uncharacterized protein</fullName>
    </submittedName>
</protein>
<keyword evidence="2" id="KW-0328">Glycosyltransferase</keyword>
<proteinExistence type="inferred from homology"/>
<keyword evidence="6 9" id="KW-0472">Membrane</keyword>
<accession>K6VMV8</accession>
<sequence length="527" mass="56563">MAEAWALPLVRRGFLSMLLIASGSLTPAFLPLDQYSSSRSAWIVELLHLQWLQHGPGRFAATVVLSAGVILLLDTWLRLRPVAGSKTAPAITWAIWSVPVLLCPPLFSRDAYSYAAQGLVVMRGIDPYQSGPIAVPGPFGDQVDPMWFGTPAPYGPLALQLQHLIVALVGNNAYVAAVMMRVPALLSMALVAYALPRLAGRVGVNRQQAIWLAVLNPLVMLHIVGGMHNDAMMIALTVVALLLASQGHLVLGCVTLAAAAGFKQTALMAIIGVVALAIRYRQGEVKQKPYVIGLFVGSVIWMISFELMTLATGLGWGWIPNLTVPASIRSLLSPPTLVGSIFEGIFYLMGLPKLVQMVPVPLMQSIGMVSFAAVAFWLTWSLAPRRPIMASALALIIFCLCGPVIHPWYMLWGGTLLAATRMDRWTFKAAVYVSLFLCTYSMIDAAFSNDRSALIVSALALVIWSVQGMFRGPQRAASDEPSGLLGPSPWAVAPLNDMSAVESSAEQKGSAEMSASPPSPRHPTSSS</sequence>
<keyword evidence="3" id="KW-0808">Transferase</keyword>
<dbReference type="AlphaFoldDB" id="K6VMV8"/>
<evidence type="ECO:0000256" key="4">
    <source>
        <dbReference type="ARBA" id="ARBA00022692"/>
    </source>
</evidence>